<dbReference type="SUPFAM" id="SSF48452">
    <property type="entry name" value="TPR-like"/>
    <property type="match status" value="1"/>
</dbReference>
<name>A0AA88VPG8_9ASTE</name>
<reference evidence="12" key="1">
    <citation type="submission" date="2022-12" db="EMBL/GenBank/DDBJ databases">
        <title>Draft genome assemblies for two species of Escallonia (Escalloniales).</title>
        <authorList>
            <person name="Chanderbali A."/>
            <person name="Dervinis C."/>
            <person name="Anghel I."/>
            <person name="Soltis D."/>
            <person name="Soltis P."/>
            <person name="Zapata F."/>
        </authorList>
    </citation>
    <scope>NUCLEOTIDE SEQUENCE</scope>
    <source>
        <strain evidence="12">UCBG64.0493</strain>
        <tissue evidence="12">Leaf</tissue>
    </source>
</reference>
<dbReference type="Gene3D" id="3.10.50.40">
    <property type="match status" value="3"/>
</dbReference>
<evidence type="ECO:0000256" key="3">
    <source>
        <dbReference type="ARBA" id="ARBA00013194"/>
    </source>
</evidence>
<feature type="domain" description="PPIase FKBP-type" evidence="11">
    <location>
        <begin position="297"/>
        <end position="389"/>
    </location>
</feature>
<feature type="compositionally biased region" description="Acidic residues" evidence="10">
    <location>
        <begin position="14"/>
        <end position="25"/>
    </location>
</feature>
<feature type="region of interest" description="Disordered" evidence="10">
    <location>
        <begin position="1"/>
        <end position="26"/>
    </location>
</feature>
<dbReference type="Gene3D" id="1.25.40.10">
    <property type="entry name" value="Tetratricopeptide repeat domain"/>
    <property type="match status" value="1"/>
</dbReference>
<comment type="similarity">
    <text evidence="2">Belongs to the FKBP-type PPIase family.</text>
</comment>
<organism evidence="12 13">
    <name type="scientific">Escallonia herrerae</name>
    <dbReference type="NCBI Taxonomy" id="1293975"/>
    <lineage>
        <taxon>Eukaryota</taxon>
        <taxon>Viridiplantae</taxon>
        <taxon>Streptophyta</taxon>
        <taxon>Embryophyta</taxon>
        <taxon>Tracheophyta</taxon>
        <taxon>Spermatophyta</taxon>
        <taxon>Magnoliopsida</taxon>
        <taxon>eudicotyledons</taxon>
        <taxon>Gunneridae</taxon>
        <taxon>Pentapetalae</taxon>
        <taxon>asterids</taxon>
        <taxon>campanulids</taxon>
        <taxon>Escalloniales</taxon>
        <taxon>Escalloniaceae</taxon>
        <taxon>Escallonia</taxon>
    </lineage>
</organism>
<dbReference type="SUPFAM" id="SSF54534">
    <property type="entry name" value="FKBP-like"/>
    <property type="match status" value="3"/>
</dbReference>
<dbReference type="EMBL" id="JAVXUP010001361">
    <property type="protein sequence ID" value="KAK3012657.1"/>
    <property type="molecule type" value="Genomic_DNA"/>
</dbReference>
<feature type="non-terminal residue" evidence="12">
    <location>
        <position position="563"/>
    </location>
</feature>
<dbReference type="SMART" id="SM00028">
    <property type="entry name" value="TPR"/>
    <property type="match status" value="3"/>
</dbReference>
<dbReference type="Pfam" id="PF00254">
    <property type="entry name" value="FKBP_C"/>
    <property type="match status" value="3"/>
</dbReference>
<evidence type="ECO:0000256" key="2">
    <source>
        <dbReference type="ARBA" id="ARBA00006577"/>
    </source>
</evidence>
<feature type="repeat" description="TPR" evidence="9">
    <location>
        <begin position="489"/>
        <end position="522"/>
    </location>
</feature>
<evidence type="ECO:0000259" key="11">
    <source>
        <dbReference type="PROSITE" id="PS50059"/>
    </source>
</evidence>
<dbReference type="FunFam" id="3.10.50.40:FF:000006">
    <property type="entry name" value="Peptidyl-prolyl cis-trans isomerase"/>
    <property type="match status" value="1"/>
</dbReference>
<accession>A0AA88VPG8</accession>
<dbReference type="PROSITE" id="PS50005">
    <property type="entry name" value="TPR"/>
    <property type="match status" value="1"/>
</dbReference>
<dbReference type="AlphaFoldDB" id="A0AA88VPG8"/>
<keyword evidence="5 9" id="KW-0802">TPR repeat</keyword>
<dbReference type="PROSITE" id="PS50059">
    <property type="entry name" value="FKBP_PPIASE"/>
    <property type="match status" value="3"/>
</dbReference>
<evidence type="ECO:0000313" key="13">
    <source>
        <dbReference type="Proteomes" id="UP001188597"/>
    </source>
</evidence>
<dbReference type="Proteomes" id="UP001188597">
    <property type="component" value="Unassembled WGS sequence"/>
</dbReference>
<keyword evidence="13" id="KW-1185">Reference proteome</keyword>
<dbReference type="InterPro" id="IPR019734">
    <property type="entry name" value="TPR_rpt"/>
</dbReference>
<evidence type="ECO:0000256" key="1">
    <source>
        <dbReference type="ARBA" id="ARBA00000971"/>
    </source>
</evidence>
<gene>
    <name evidence="12" type="ORF">RJ639_008846</name>
</gene>
<keyword evidence="4" id="KW-0677">Repeat</keyword>
<dbReference type="EC" id="5.2.1.8" evidence="3 8"/>
<evidence type="ECO:0000256" key="10">
    <source>
        <dbReference type="SAM" id="MobiDB-lite"/>
    </source>
</evidence>
<dbReference type="PANTHER" id="PTHR46512">
    <property type="entry name" value="PEPTIDYLPROLYL ISOMERASE"/>
    <property type="match status" value="1"/>
</dbReference>
<dbReference type="InterPro" id="IPR050754">
    <property type="entry name" value="FKBP4/5/8-like"/>
</dbReference>
<dbReference type="InterPro" id="IPR001179">
    <property type="entry name" value="PPIase_FKBP_dom"/>
</dbReference>
<dbReference type="InterPro" id="IPR046357">
    <property type="entry name" value="PPIase_dom_sf"/>
</dbReference>
<feature type="domain" description="PPIase FKBP-type" evidence="11">
    <location>
        <begin position="63"/>
        <end position="150"/>
    </location>
</feature>
<dbReference type="PANTHER" id="PTHR46512:SF9">
    <property type="entry name" value="PEPTIDYLPROLYL ISOMERASE"/>
    <property type="match status" value="1"/>
</dbReference>
<evidence type="ECO:0000256" key="8">
    <source>
        <dbReference type="PROSITE-ProRule" id="PRU00277"/>
    </source>
</evidence>
<feature type="domain" description="PPIase FKBP-type" evidence="11">
    <location>
        <begin position="209"/>
        <end position="269"/>
    </location>
</feature>
<proteinExistence type="inferred from homology"/>
<protein>
    <recommendedName>
        <fullName evidence="3 8">peptidylprolyl isomerase</fullName>
        <ecNumber evidence="3 8">5.2.1.8</ecNumber>
    </recommendedName>
</protein>
<dbReference type="GO" id="GO:0003755">
    <property type="term" value="F:peptidyl-prolyl cis-trans isomerase activity"/>
    <property type="evidence" value="ECO:0007669"/>
    <property type="project" value="UniProtKB-KW"/>
</dbReference>
<evidence type="ECO:0000313" key="12">
    <source>
        <dbReference type="EMBL" id="KAK3012657.1"/>
    </source>
</evidence>
<evidence type="ECO:0000256" key="4">
    <source>
        <dbReference type="ARBA" id="ARBA00022737"/>
    </source>
</evidence>
<evidence type="ECO:0000256" key="5">
    <source>
        <dbReference type="ARBA" id="ARBA00022803"/>
    </source>
</evidence>
<comment type="caution">
    <text evidence="12">The sequence shown here is derived from an EMBL/GenBank/DDBJ whole genome shotgun (WGS) entry which is preliminary data.</text>
</comment>
<keyword evidence="7 8" id="KW-0413">Isomerase</keyword>
<evidence type="ECO:0000256" key="9">
    <source>
        <dbReference type="PROSITE-ProRule" id="PRU00339"/>
    </source>
</evidence>
<dbReference type="FunFam" id="1.25.40.10:FF:000008">
    <property type="entry name" value="Peptidylprolyl isomerase"/>
    <property type="match status" value="1"/>
</dbReference>
<comment type="catalytic activity">
    <reaction evidence="1 8">
        <text>[protein]-peptidylproline (omega=180) = [protein]-peptidylproline (omega=0)</text>
        <dbReference type="Rhea" id="RHEA:16237"/>
        <dbReference type="Rhea" id="RHEA-COMP:10747"/>
        <dbReference type="Rhea" id="RHEA-COMP:10748"/>
        <dbReference type="ChEBI" id="CHEBI:83833"/>
        <dbReference type="ChEBI" id="CHEBI:83834"/>
        <dbReference type="EC" id="5.2.1.8"/>
    </reaction>
</comment>
<dbReference type="FunFam" id="3.10.50.40:FF:000017">
    <property type="entry name" value="Peptidylprolyl isomerase"/>
    <property type="match status" value="1"/>
</dbReference>
<keyword evidence="6 8" id="KW-0697">Rotamase</keyword>
<evidence type="ECO:0000256" key="7">
    <source>
        <dbReference type="ARBA" id="ARBA00023235"/>
    </source>
</evidence>
<dbReference type="InterPro" id="IPR011990">
    <property type="entry name" value="TPR-like_helical_dom_sf"/>
</dbReference>
<sequence length="563" mass="62521">MAEEKETNVSNIVESEDELDEEPGEVIESAPPLKIGEEREFNSSGLRKKLLKRGLGYETPEFGDEVTVHYVGSLLDGAKFDSTRDRGEPFTFKVGHGQMVTGFDQGIITMKKGEIAMFTLPPELGFRETGKDGVPPNSTVRFEVELVSWITVVDVCRDGGIIKRIIEKAGQIGQPGDLDEVLGSFPTCFWTGENACKFHNPQLYICLVSGHFCPAVSKAIKTMKRGEKVNLIVQPQYAFGEAGKDFSSGLPSILPNSVLNIDLELVSFKPVINVTDDSKVIKKILKEGEGAFTANEGASVTMRYTAMLEDGTVFEKKGFDGGSPLQFITDEEQVIAGLDRAATTMKRGEQAILTIAPDYGFENNEVKRDLAIVPPFATLLYEVEILDFIKEKAPWEMTTDERIAAGGVKKEEGNTLFSNGKYQRARKKYDKAADYVGEDAPFRDDDQKLVKSLRVACWLNGAACSLKLNDFQGAIKLCSKVLDVELYNVKALYRRAQAYMETADLHLAELDIRKALEADPKNREVKLIQKNLKQRQAESNKRDAKLYANMFARTPKDFSVATK</sequence>
<evidence type="ECO:0000256" key="6">
    <source>
        <dbReference type="ARBA" id="ARBA00023110"/>
    </source>
</evidence>